<evidence type="ECO:0000259" key="1">
    <source>
        <dbReference type="Pfam" id="PF13271"/>
    </source>
</evidence>
<dbReference type="Pfam" id="PF13271">
    <property type="entry name" value="DUF4062"/>
    <property type="match status" value="1"/>
</dbReference>
<dbReference type="HOGENOM" id="CLU_1101360_0_0_10"/>
<organism evidence="2 3">
    <name type="scientific">Chlorobium limicola (strain DSM 245 / NBRC 103803 / 6330)</name>
    <dbReference type="NCBI Taxonomy" id="290315"/>
    <lineage>
        <taxon>Bacteria</taxon>
        <taxon>Pseudomonadati</taxon>
        <taxon>Chlorobiota</taxon>
        <taxon>Chlorobiia</taxon>
        <taxon>Chlorobiales</taxon>
        <taxon>Chlorobiaceae</taxon>
        <taxon>Chlorobium/Pelodictyon group</taxon>
        <taxon>Chlorobium</taxon>
    </lineage>
</organism>
<dbReference type="eggNOG" id="ENOG5031ZXI">
    <property type="taxonomic scope" value="Bacteria"/>
</dbReference>
<dbReference type="Proteomes" id="UP000008841">
    <property type="component" value="Chromosome"/>
</dbReference>
<protein>
    <recommendedName>
        <fullName evidence="1">DUF4062 domain-containing protein</fullName>
    </recommendedName>
</protein>
<dbReference type="EMBL" id="CP001097">
    <property type="protein sequence ID" value="ACD91479.1"/>
    <property type="molecule type" value="Genomic_DNA"/>
</dbReference>
<dbReference type="STRING" id="290315.Clim_2459"/>
<dbReference type="RefSeq" id="WP_012467344.1">
    <property type="nucleotide sequence ID" value="NC_010803.1"/>
</dbReference>
<sequence length="252" mass="28550">MNTHRQVFVSSAYTDLNKERTRVIQTLVRNNYIPEGMQLFPATDERQFELIKKIIDVCDFYILIVGNHEESTITENASYTEKEYHYALEKGLKIITLLHQGRNSTQEEKTNICHTWVERLAVSSNHRMAKANHLVKYWKTLDELSEIIDSSLTMTSDIASNANALTNEKPVLFKRLFPLHESSVLPALSVTTVRNDNGIFDDADALIAIAQKSFTKTAKKAVDENDRLGIPTHGSIGDKLVVHHSPKGYPLI</sequence>
<dbReference type="AlphaFoldDB" id="B3EIG7"/>
<dbReference type="OrthoDB" id="9810187at2"/>
<evidence type="ECO:0000313" key="3">
    <source>
        <dbReference type="Proteomes" id="UP000008841"/>
    </source>
</evidence>
<proteinExistence type="predicted"/>
<reference evidence="2 3" key="1">
    <citation type="submission" date="2008-05" db="EMBL/GenBank/DDBJ databases">
        <title>Complete sequence of Chlorobium limicola DSM 245.</title>
        <authorList>
            <consortium name="US DOE Joint Genome Institute"/>
            <person name="Lucas S."/>
            <person name="Copeland A."/>
            <person name="Lapidus A."/>
            <person name="Glavina del Rio T."/>
            <person name="Dalin E."/>
            <person name="Tice H."/>
            <person name="Bruce D."/>
            <person name="Goodwin L."/>
            <person name="Pitluck S."/>
            <person name="Schmutz J."/>
            <person name="Larimer F."/>
            <person name="Land M."/>
            <person name="Hauser L."/>
            <person name="Kyrpides N."/>
            <person name="Ovchinnikova G."/>
            <person name="Zhao F."/>
            <person name="Li T."/>
            <person name="Liu Z."/>
            <person name="Overmann J."/>
            <person name="Bryant D.A."/>
            <person name="Richardson P."/>
        </authorList>
    </citation>
    <scope>NUCLEOTIDE SEQUENCE [LARGE SCALE GENOMIC DNA]</scope>
    <source>
        <strain evidence="3">DSM 245 / NBRC 103803 / 6330</strain>
    </source>
</reference>
<accession>B3EIG7</accession>
<evidence type="ECO:0000313" key="2">
    <source>
        <dbReference type="EMBL" id="ACD91479.1"/>
    </source>
</evidence>
<gene>
    <name evidence="2" type="ordered locus">Clim_2459</name>
</gene>
<feature type="domain" description="DUF4062" evidence="1">
    <location>
        <begin position="6"/>
        <end position="87"/>
    </location>
</feature>
<dbReference type="InterPro" id="IPR025139">
    <property type="entry name" value="DUF4062"/>
</dbReference>
<dbReference type="KEGG" id="cli:Clim_2459"/>
<name>B3EIG7_CHLL2</name>